<dbReference type="Proteomes" id="UP000001194">
    <property type="component" value="Unassembled WGS sequence"/>
</dbReference>
<proteinExistence type="predicted"/>
<dbReference type="InParanoid" id="B0D5T5"/>
<dbReference type="AlphaFoldDB" id="B0D5T5"/>
<dbReference type="RefSeq" id="XP_001879460.1">
    <property type="nucleotide sequence ID" value="XM_001879425.1"/>
</dbReference>
<name>B0D5T5_LACBS</name>
<dbReference type="EMBL" id="DS547098">
    <property type="protein sequence ID" value="EDR10075.1"/>
    <property type="molecule type" value="Genomic_DNA"/>
</dbReference>
<reference evidence="1 2" key="1">
    <citation type="journal article" date="2008" name="Nature">
        <title>The genome of Laccaria bicolor provides insights into mycorrhizal symbiosis.</title>
        <authorList>
            <person name="Martin F."/>
            <person name="Aerts A."/>
            <person name="Ahren D."/>
            <person name="Brun A."/>
            <person name="Danchin E.G.J."/>
            <person name="Duchaussoy F."/>
            <person name="Gibon J."/>
            <person name="Kohler A."/>
            <person name="Lindquist E."/>
            <person name="Pereda V."/>
            <person name="Salamov A."/>
            <person name="Shapiro H.J."/>
            <person name="Wuyts J."/>
            <person name="Blaudez D."/>
            <person name="Buee M."/>
            <person name="Brokstein P."/>
            <person name="Canbaeck B."/>
            <person name="Cohen D."/>
            <person name="Courty P.E."/>
            <person name="Coutinho P.M."/>
            <person name="Delaruelle C."/>
            <person name="Detter J.C."/>
            <person name="Deveau A."/>
            <person name="DiFazio S."/>
            <person name="Duplessis S."/>
            <person name="Fraissinet-Tachet L."/>
            <person name="Lucic E."/>
            <person name="Frey-Klett P."/>
            <person name="Fourrey C."/>
            <person name="Feussner I."/>
            <person name="Gay G."/>
            <person name="Grimwood J."/>
            <person name="Hoegger P.J."/>
            <person name="Jain P."/>
            <person name="Kilaru S."/>
            <person name="Labbe J."/>
            <person name="Lin Y.C."/>
            <person name="Legue V."/>
            <person name="Le Tacon F."/>
            <person name="Marmeisse R."/>
            <person name="Melayah D."/>
            <person name="Montanini B."/>
            <person name="Muratet M."/>
            <person name="Nehls U."/>
            <person name="Niculita-Hirzel H."/>
            <person name="Oudot-Le Secq M.P."/>
            <person name="Peter M."/>
            <person name="Quesneville H."/>
            <person name="Rajashekar B."/>
            <person name="Reich M."/>
            <person name="Rouhier N."/>
            <person name="Schmutz J."/>
            <person name="Yin T."/>
            <person name="Chalot M."/>
            <person name="Henrissat B."/>
            <person name="Kuees U."/>
            <person name="Lucas S."/>
            <person name="Van de Peer Y."/>
            <person name="Podila G.K."/>
            <person name="Polle A."/>
            <person name="Pukkila P.J."/>
            <person name="Richardson P.M."/>
            <person name="Rouze P."/>
            <person name="Sanders I.R."/>
            <person name="Stajich J.E."/>
            <person name="Tunlid A."/>
            <person name="Tuskan G."/>
            <person name="Grigoriev I.V."/>
        </authorList>
    </citation>
    <scope>NUCLEOTIDE SEQUENCE [LARGE SCALE GENOMIC DNA]</scope>
    <source>
        <strain evidence="2">S238N-H82 / ATCC MYA-4686</strain>
    </source>
</reference>
<protein>
    <submittedName>
        <fullName evidence="1">Predicted protein</fullName>
    </submittedName>
</protein>
<dbReference type="KEGG" id="lbc:LACBIDRAFT_318030"/>
<gene>
    <name evidence="1" type="ORF">LACBIDRAFT_318030</name>
</gene>
<accession>B0D5T5</accession>
<evidence type="ECO:0000313" key="1">
    <source>
        <dbReference type="EMBL" id="EDR10075.1"/>
    </source>
</evidence>
<dbReference type="HOGENOM" id="CLU_2638480_0_0_1"/>
<sequence>MRAFFSHSTPYLWPRRTAASLRRSWALIGERFFGSHAFYTVDPKVIMLLRYRRTTHVRSPKPAIVPQSFTSCSRLTM</sequence>
<organism evidence="2">
    <name type="scientific">Laccaria bicolor (strain S238N-H82 / ATCC MYA-4686)</name>
    <name type="common">Bicoloured deceiver</name>
    <name type="synonym">Laccaria laccata var. bicolor</name>
    <dbReference type="NCBI Taxonomy" id="486041"/>
    <lineage>
        <taxon>Eukaryota</taxon>
        <taxon>Fungi</taxon>
        <taxon>Dikarya</taxon>
        <taxon>Basidiomycota</taxon>
        <taxon>Agaricomycotina</taxon>
        <taxon>Agaricomycetes</taxon>
        <taxon>Agaricomycetidae</taxon>
        <taxon>Agaricales</taxon>
        <taxon>Agaricineae</taxon>
        <taxon>Hydnangiaceae</taxon>
        <taxon>Laccaria</taxon>
    </lineage>
</organism>
<evidence type="ECO:0000313" key="2">
    <source>
        <dbReference type="Proteomes" id="UP000001194"/>
    </source>
</evidence>
<dbReference type="GeneID" id="6074795"/>
<keyword evidence="2" id="KW-1185">Reference proteome</keyword>